<keyword evidence="3" id="KW-1185">Reference proteome</keyword>
<dbReference type="InterPro" id="IPR003615">
    <property type="entry name" value="HNH_nuc"/>
</dbReference>
<comment type="caution">
    <text evidence="2">The sequence shown here is derived from an EMBL/GenBank/DDBJ whole genome shotgun (WGS) entry which is preliminary data.</text>
</comment>
<keyword evidence="2" id="KW-0540">Nuclease</keyword>
<evidence type="ECO:0000313" key="3">
    <source>
        <dbReference type="Proteomes" id="UP001595420"/>
    </source>
</evidence>
<sequence length="325" mass="37504">MRYLFQRVVQNDKLWTGPSSGRLGSRSDGGYVVTHGFAHEDWNFRRDVCADGHIYGYMYYEPKQPEGDFNIAFAAYDKGIGWHLAGFYEQASFAVNGANFPLALVRQRAKELDELDALGHIGGAYKGQSVIQKAKLLSDELKMYRWRVRPENIKPLQVRVAVPSEIIGGPGKHYTRPTEIAPAQWDQLRLLAHDYENRLPEDDYSDGGNLEFPEGELIQKTHYRRERNKTLVKEAKAAFIRKHGRLFCEVCHFDFESYYGRMGSNFIEVHHNLRPMHTMDTATVSKISDLAMLCSNCHRIIHRERPWALVEDFRKKLLIAKRAKT</sequence>
<accession>A0ABV7BUW5</accession>
<dbReference type="Proteomes" id="UP001595420">
    <property type="component" value="Unassembled WGS sequence"/>
</dbReference>
<keyword evidence="2" id="KW-0378">Hydrolase</keyword>
<feature type="domain" description="HNH" evidence="1">
    <location>
        <begin position="248"/>
        <end position="303"/>
    </location>
</feature>
<dbReference type="Pfam" id="PF01844">
    <property type="entry name" value="HNH"/>
    <property type="match status" value="1"/>
</dbReference>
<dbReference type="EMBL" id="JBHRSB010000002">
    <property type="protein sequence ID" value="MFC3000014.1"/>
    <property type="molecule type" value="Genomic_DNA"/>
</dbReference>
<protein>
    <submittedName>
        <fullName evidence="2">HNH endonuclease</fullName>
    </submittedName>
</protein>
<organism evidence="2 3">
    <name type="scientific">Falsiroseomonas tokyonensis</name>
    <dbReference type="NCBI Taxonomy" id="430521"/>
    <lineage>
        <taxon>Bacteria</taxon>
        <taxon>Pseudomonadati</taxon>
        <taxon>Pseudomonadota</taxon>
        <taxon>Alphaproteobacteria</taxon>
        <taxon>Acetobacterales</taxon>
        <taxon>Roseomonadaceae</taxon>
        <taxon>Falsiroseomonas</taxon>
    </lineage>
</organism>
<proteinExistence type="predicted"/>
<dbReference type="CDD" id="cd00085">
    <property type="entry name" value="HNHc"/>
    <property type="match status" value="1"/>
</dbReference>
<dbReference type="InterPro" id="IPR002711">
    <property type="entry name" value="HNH"/>
</dbReference>
<name>A0ABV7BUW5_9PROT</name>
<keyword evidence="2" id="KW-0255">Endonuclease</keyword>
<dbReference type="RefSeq" id="WP_216836076.1">
    <property type="nucleotide sequence ID" value="NZ_JAFNJS010000002.1"/>
</dbReference>
<reference evidence="3" key="1">
    <citation type="journal article" date="2019" name="Int. J. Syst. Evol. Microbiol.">
        <title>The Global Catalogue of Microorganisms (GCM) 10K type strain sequencing project: providing services to taxonomists for standard genome sequencing and annotation.</title>
        <authorList>
            <consortium name="The Broad Institute Genomics Platform"/>
            <consortium name="The Broad Institute Genome Sequencing Center for Infectious Disease"/>
            <person name="Wu L."/>
            <person name="Ma J."/>
        </authorList>
    </citation>
    <scope>NUCLEOTIDE SEQUENCE [LARGE SCALE GENOMIC DNA]</scope>
    <source>
        <strain evidence="3">CGMCC 1.16855</strain>
    </source>
</reference>
<evidence type="ECO:0000259" key="1">
    <source>
        <dbReference type="Pfam" id="PF01844"/>
    </source>
</evidence>
<dbReference type="GO" id="GO:0004519">
    <property type="term" value="F:endonuclease activity"/>
    <property type="evidence" value="ECO:0007669"/>
    <property type="project" value="UniProtKB-KW"/>
</dbReference>
<evidence type="ECO:0000313" key="2">
    <source>
        <dbReference type="EMBL" id="MFC3000014.1"/>
    </source>
</evidence>
<gene>
    <name evidence="2" type="ORF">ACFOD3_08920</name>
</gene>